<feature type="region of interest" description="Disordered" evidence="6">
    <location>
        <begin position="1"/>
        <end position="23"/>
    </location>
</feature>
<keyword evidence="2" id="KW-0805">Transcription regulation</keyword>
<keyword evidence="3" id="KW-0238">DNA-binding</keyword>
<evidence type="ECO:0000256" key="4">
    <source>
        <dbReference type="ARBA" id="ARBA00023163"/>
    </source>
</evidence>
<dbReference type="EMBL" id="SPNV01000295">
    <property type="protein sequence ID" value="KAF5856797.1"/>
    <property type="molecule type" value="Genomic_DNA"/>
</dbReference>
<evidence type="ECO:0000256" key="5">
    <source>
        <dbReference type="ARBA" id="ARBA00023242"/>
    </source>
</evidence>
<proteinExistence type="predicted"/>
<dbReference type="GO" id="GO:0003677">
    <property type="term" value="F:DNA binding"/>
    <property type="evidence" value="ECO:0007669"/>
    <property type="project" value="UniProtKB-KW"/>
</dbReference>
<keyword evidence="4" id="KW-0804">Transcription</keyword>
<feature type="compositionally biased region" description="Polar residues" evidence="6">
    <location>
        <begin position="1"/>
        <end position="18"/>
    </location>
</feature>
<dbReference type="PANTHER" id="PTHR46910">
    <property type="entry name" value="TRANSCRIPTION FACTOR PDR1"/>
    <property type="match status" value="1"/>
</dbReference>
<feature type="domain" description="Xylanolytic transcriptional activator regulatory" evidence="7">
    <location>
        <begin position="319"/>
        <end position="389"/>
    </location>
</feature>
<evidence type="ECO:0000256" key="3">
    <source>
        <dbReference type="ARBA" id="ARBA00023125"/>
    </source>
</evidence>
<dbReference type="GO" id="GO:0005634">
    <property type="term" value="C:nucleus"/>
    <property type="evidence" value="ECO:0007669"/>
    <property type="project" value="UniProtKB-SubCell"/>
</dbReference>
<evidence type="ECO:0000259" key="7">
    <source>
        <dbReference type="SMART" id="SM00906"/>
    </source>
</evidence>
<dbReference type="GO" id="GO:0006351">
    <property type="term" value="P:DNA-templated transcription"/>
    <property type="evidence" value="ECO:0007669"/>
    <property type="project" value="InterPro"/>
</dbReference>
<evidence type="ECO:0000256" key="6">
    <source>
        <dbReference type="SAM" id="MobiDB-lite"/>
    </source>
</evidence>
<dbReference type="Pfam" id="PF04082">
    <property type="entry name" value="Fungal_trans"/>
    <property type="match status" value="1"/>
</dbReference>
<feature type="region of interest" description="Disordered" evidence="6">
    <location>
        <begin position="613"/>
        <end position="633"/>
    </location>
</feature>
<dbReference type="Proteomes" id="UP000541154">
    <property type="component" value="Unassembled WGS sequence"/>
</dbReference>
<keyword evidence="5" id="KW-0539">Nucleus</keyword>
<evidence type="ECO:0000256" key="2">
    <source>
        <dbReference type="ARBA" id="ARBA00023015"/>
    </source>
</evidence>
<dbReference type="GO" id="GO:0003700">
    <property type="term" value="F:DNA-binding transcription factor activity"/>
    <property type="evidence" value="ECO:0007669"/>
    <property type="project" value="InterPro"/>
</dbReference>
<organism evidence="8 9">
    <name type="scientific">Petromyces alliaceus</name>
    <name type="common">Aspergillus alliaceus</name>
    <dbReference type="NCBI Taxonomy" id="209559"/>
    <lineage>
        <taxon>Eukaryota</taxon>
        <taxon>Fungi</taxon>
        <taxon>Dikarya</taxon>
        <taxon>Ascomycota</taxon>
        <taxon>Pezizomycotina</taxon>
        <taxon>Eurotiomycetes</taxon>
        <taxon>Eurotiomycetidae</taxon>
        <taxon>Eurotiales</taxon>
        <taxon>Aspergillaceae</taxon>
        <taxon>Aspergillus</taxon>
        <taxon>Aspergillus subgen. Circumdati</taxon>
    </lineage>
</organism>
<gene>
    <name evidence="8" type="ORF">ETB97_006725</name>
</gene>
<dbReference type="InterPro" id="IPR007219">
    <property type="entry name" value="XnlR_reg_dom"/>
</dbReference>
<sequence>MSEFNTINASFESANSPRTPGLNPENNAEFKLGRGYKVPVGLHSMPDSKGSRLDATAIDLAVPGVQNEGTTANTVMSYRALTRRLENMERLIEESMRLPTSQMRREYLHARTSQFNREHGGLTPPSTQPQLRINLSSHQDRSISLDVKDRSGERLCIGSCSILSPEGIRWVNALVGDESFSLLLSHLKIPRNPPTGSFGGRVDHPLPPHDMVAACFEEFSTTYNRCLHFFEDDYMTEILQRHLQGQPFLDATSYAALNMIVAHSLRKFHNLRAIEAEKYFDNAMNILSIMIMQRPNKNTIATILSMAMHLVYTSRNHPAATILGAAIQSIIMAGYHHRTTSDTTSTALHERRLLYYAFIFDQDLSMYLTKPASLTTDMLPCLPEENPEDGLNTLTLDDGSTMNYLREQVILASIQQKVYQKLRSTQASAQSTEQLYASVMELDVELQNWRQNIPDMAQPQTPLAGLDEQSLMTLTVLHFCYFQLLVSIHSAVFSRAAPLPHECEENNLIISSVSLCVSAARASISLLNYHEQRHPFTIYLLYHVAWNVDILLINILENKAKPQALDDLQLLGSVVRFFEQHDPSYETAVAYHITRLYYQVALRAVNNAKTAFQNKPQESPVHPPATASANGHSLYSSLPNASGNLPVTGTGSPSCDPNVEQSVLLLLSSYGMELSFLPDLWQDPHLPRSDGSGDQQSRV</sequence>
<keyword evidence="9" id="KW-1185">Reference proteome</keyword>
<dbReference type="PANTHER" id="PTHR46910:SF37">
    <property type="entry name" value="ZN(II)2CYS6 TRANSCRIPTION FACTOR (EUROFUNG)"/>
    <property type="match status" value="1"/>
</dbReference>
<protein>
    <recommendedName>
        <fullName evidence="7">Xylanolytic transcriptional activator regulatory domain-containing protein</fullName>
    </recommendedName>
</protein>
<evidence type="ECO:0000313" key="9">
    <source>
        <dbReference type="Proteomes" id="UP000541154"/>
    </source>
</evidence>
<dbReference type="SMART" id="SM00906">
    <property type="entry name" value="Fungal_trans"/>
    <property type="match status" value="1"/>
</dbReference>
<name>A0A8H5ZX00_PETAA</name>
<dbReference type="GO" id="GO:0008270">
    <property type="term" value="F:zinc ion binding"/>
    <property type="evidence" value="ECO:0007669"/>
    <property type="project" value="InterPro"/>
</dbReference>
<evidence type="ECO:0000256" key="1">
    <source>
        <dbReference type="ARBA" id="ARBA00004123"/>
    </source>
</evidence>
<comment type="caution">
    <text evidence="8">The sequence shown here is derived from an EMBL/GenBank/DDBJ whole genome shotgun (WGS) entry which is preliminary data.</text>
</comment>
<dbReference type="AlphaFoldDB" id="A0A8H5ZX00"/>
<reference evidence="8 9" key="1">
    <citation type="submission" date="2019-04" db="EMBL/GenBank/DDBJ databases">
        <title>Aspergillus burnettii sp. nov., novel species from soil in southeast Queensland.</title>
        <authorList>
            <person name="Gilchrist C.L.M."/>
            <person name="Pitt J.I."/>
            <person name="Lange L."/>
            <person name="Lacey H.J."/>
            <person name="Vuong D."/>
            <person name="Midgley D.J."/>
            <person name="Greenfield P."/>
            <person name="Bradbury M."/>
            <person name="Lacey E."/>
            <person name="Busk P.K."/>
            <person name="Pilgaard B."/>
            <person name="Chooi Y.H."/>
            <person name="Piggott A.M."/>
        </authorList>
    </citation>
    <scope>NUCLEOTIDE SEQUENCE [LARGE SCALE GENOMIC DNA]</scope>
    <source>
        <strain evidence="8 9">FRR 5400</strain>
    </source>
</reference>
<accession>A0A8H5ZX00</accession>
<dbReference type="InterPro" id="IPR050987">
    <property type="entry name" value="AtrR-like"/>
</dbReference>
<comment type="subcellular location">
    <subcellularLocation>
        <location evidence="1">Nucleus</location>
    </subcellularLocation>
</comment>
<dbReference type="CDD" id="cd12148">
    <property type="entry name" value="fungal_TF_MHR"/>
    <property type="match status" value="1"/>
</dbReference>
<evidence type="ECO:0000313" key="8">
    <source>
        <dbReference type="EMBL" id="KAF5856797.1"/>
    </source>
</evidence>